<gene>
    <name evidence="2" type="ORF">ACFOPH_18610</name>
</gene>
<feature type="region of interest" description="Disordered" evidence="1">
    <location>
        <begin position="1"/>
        <end position="170"/>
    </location>
</feature>
<feature type="compositionally biased region" description="Gly residues" evidence="1">
    <location>
        <begin position="118"/>
        <end position="128"/>
    </location>
</feature>
<name>A0ABV7PMC1_9BURK</name>
<evidence type="ECO:0000256" key="1">
    <source>
        <dbReference type="SAM" id="MobiDB-lite"/>
    </source>
</evidence>
<sequence>MMADNKDLSPGAGAQGGDAGNRGGDVGSGLGNGQGLDRLAGPAAGSVNSQEAGAGAMSGQYTGGAGAGTTRESGIISASPESNVGPAGAPQSSRGSATGPIPGGTSGAAGAGDSVQNGMGGAAGGGNPGTLAQTAPEQDRQDATKDASGESAVQRLAEKDEGGVGGADSR</sequence>
<dbReference type="EMBL" id="JBHRVV010000001">
    <property type="protein sequence ID" value="MFC3460249.1"/>
    <property type="molecule type" value="Genomic_DNA"/>
</dbReference>
<organism evidence="2 3">
    <name type="scientific">Massilia haematophila</name>
    <dbReference type="NCBI Taxonomy" id="457923"/>
    <lineage>
        <taxon>Bacteria</taxon>
        <taxon>Pseudomonadati</taxon>
        <taxon>Pseudomonadota</taxon>
        <taxon>Betaproteobacteria</taxon>
        <taxon>Burkholderiales</taxon>
        <taxon>Oxalobacteraceae</taxon>
        <taxon>Telluria group</taxon>
        <taxon>Massilia</taxon>
    </lineage>
</organism>
<evidence type="ECO:0000313" key="3">
    <source>
        <dbReference type="Proteomes" id="UP001595665"/>
    </source>
</evidence>
<accession>A0ABV7PMC1</accession>
<dbReference type="RefSeq" id="WP_379736879.1">
    <property type="nucleotide sequence ID" value="NZ_JBHRVV010000001.1"/>
</dbReference>
<reference evidence="3" key="1">
    <citation type="journal article" date="2019" name="Int. J. Syst. Evol. Microbiol.">
        <title>The Global Catalogue of Microorganisms (GCM) 10K type strain sequencing project: providing services to taxonomists for standard genome sequencing and annotation.</title>
        <authorList>
            <consortium name="The Broad Institute Genomics Platform"/>
            <consortium name="The Broad Institute Genome Sequencing Center for Infectious Disease"/>
            <person name="Wu L."/>
            <person name="Ma J."/>
        </authorList>
    </citation>
    <scope>NUCLEOTIDE SEQUENCE [LARGE SCALE GENOMIC DNA]</scope>
    <source>
        <strain evidence="3">CCM 7480</strain>
    </source>
</reference>
<protein>
    <submittedName>
        <fullName evidence="2">Uncharacterized protein</fullName>
    </submittedName>
</protein>
<evidence type="ECO:0000313" key="2">
    <source>
        <dbReference type="EMBL" id="MFC3460249.1"/>
    </source>
</evidence>
<keyword evidence="3" id="KW-1185">Reference proteome</keyword>
<feature type="compositionally biased region" description="Basic and acidic residues" evidence="1">
    <location>
        <begin position="137"/>
        <end position="148"/>
    </location>
</feature>
<feature type="compositionally biased region" description="Gly residues" evidence="1">
    <location>
        <begin position="13"/>
        <end position="34"/>
    </location>
</feature>
<comment type="caution">
    <text evidence="2">The sequence shown here is derived from an EMBL/GenBank/DDBJ whole genome shotgun (WGS) entry which is preliminary data.</text>
</comment>
<dbReference type="Proteomes" id="UP001595665">
    <property type="component" value="Unassembled WGS sequence"/>
</dbReference>
<feature type="compositionally biased region" description="Gly residues" evidence="1">
    <location>
        <begin position="101"/>
        <end position="110"/>
    </location>
</feature>
<proteinExistence type="predicted"/>